<evidence type="ECO:0008006" key="3">
    <source>
        <dbReference type="Google" id="ProtNLM"/>
    </source>
</evidence>
<name>A0ABU5NDT1_9RICK</name>
<dbReference type="Proteomes" id="UP001291687">
    <property type="component" value="Unassembled WGS sequence"/>
</dbReference>
<reference evidence="1 2" key="1">
    <citation type="submission" date="2023-03" db="EMBL/GenBank/DDBJ databases">
        <title>Host association and intracellularity evolved multiple times independently in the Rickettsiales.</title>
        <authorList>
            <person name="Castelli M."/>
            <person name="Nardi T."/>
            <person name="Gammuto L."/>
            <person name="Bellinzona G."/>
            <person name="Sabaneyeva E."/>
            <person name="Potekhin A."/>
            <person name="Serra V."/>
            <person name="Petroni G."/>
            <person name="Sassera D."/>
        </authorList>
    </citation>
    <scope>NUCLEOTIDE SEQUENCE [LARGE SCALE GENOMIC DNA]</scope>
    <source>
        <strain evidence="1 2">Sr 2-6</strain>
    </source>
</reference>
<accession>A0ABU5NDT1</accession>
<sequence length="186" mass="21330">MTRHLFILIYLFYMISQANAESRFVELGDSKSTNCWVYLCGLAESFDSPDERKHRQILNDIGRELNIRFIALIPRNRCPKFDNKICWPHKDPEQASETYQSIISDLAGIRVNGWIGFSNGGYFLHEISQQNVITNPVVTIGSPGSLTSTDQIYVMIGRGDTYAYEKSKDLNYKIIESLRQNSPRLN</sequence>
<comment type="caution">
    <text evidence="1">The sequence shown here is derived from an EMBL/GenBank/DDBJ whole genome shotgun (WGS) entry which is preliminary data.</text>
</comment>
<evidence type="ECO:0000313" key="2">
    <source>
        <dbReference type="Proteomes" id="UP001291687"/>
    </source>
</evidence>
<keyword evidence="2" id="KW-1185">Reference proteome</keyword>
<evidence type="ECO:0000313" key="1">
    <source>
        <dbReference type="EMBL" id="MEA0971328.1"/>
    </source>
</evidence>
<dbReference type="EMBL" id="JARJFB010000116">
    <property type="protein sequence ID" value="MEA0971328.1"/>
    <property type="molecule type" value="Genomic_DNA"/>
</dbReference>
<protein>
    <recommendedName>
        <fullName evidence="3">Alpha/beta hydrolase</fullName>
    </recommendedName>
</protein>
<organism evidence="1 2">
    <name type="scientific">Candidatus Megaera venefica</name>
    <dbReference type="NCBI Taxonomy" id="2055910"/>
    <lineage>
        <taxon>Bacteria</taxon>
        <taxon>Pseudomonadati</taxon>
        <taxon>Pseudomonadota</taxon>
        <taxon>Alphaproteobacteria</taxon>
        <taxon>Rickettsiales</taxon>
        <taxon>Rickettsiaceae</taxon>
        <taxon>Candidatus Megaera</taxon>
    </lineage>
</organism>
<proteinExistence type="predicted"/>
<gene>
    <name evidence="1" type="ORF">Megvenef_01304</name>
</gene>